<dbReference type="EMBL" id="CAJVPU010000342">
    <property type="protein sequence ID" value="CAG8447668.1"/>
    <property type="molecule type" value="Genomic_DNA"/>
</dbReference>
<accession>A0ACA9K2I6</accession>
<gene>
    <name evidence="1" type="ORF">DHETER_LOCUS664</name>
</gene>
<reference evidence="1" key="1">
    <citation type="submission" date="2021-06" db="EMBL/GenBank/DDBJ databases">
        <authorList>
            <person name="Kallberg Y."/>
            <person name="Tangrot J."/>
            <person name="Rosling A."/>
        </authorList>
    </citation>
    <scope>NUCLEOTIDE SEQUENCE</scope>
    <source>
        <strain evidence="1">IL203A</strain>
    </source>
</reference>
<sequence length="194" mass="23352">MEFFQLTIPLLRNLFRVQEYIRSLVATIHITDTTMEFLNDHNELVKINSSVNEFAEGELQRFRFSEDLQRLGDPALELEKPEEESWSQQIDYLCIRLQFCQLDRIKMLKYYYLLGKRMAMFNWNAYARGKLRQRITQTRYKRMCQMARRTYELYQAQDAHNIITSLYLSANALGEMNPNRFGERSRERLRHCGK</sequence>
<evidence type="ECO:0000313" key="1">
    <source>
        <dbReference type="EMBL" id="CAG8447668.1"/>
    </source>
</evidence>
<dbReference type="Proteomes" id="UP000789702">
    <property type="component" value="Unassembled WGS sequence"/>
</dbReference>
<protein>
    <submittedName>
        <fullName evidence="1">4777_t:CDS:1</fullName>
    </submittedName>
</protein>
<proteinExistence type="predicted"/>
<evidence type="ECO:0000313" key="2">
    <source>
        <dbReference type="Proteomes" id="UP000789702"/>
    </source>
</evidence>
<name>A0ACA9K2I6_9GLOM</name>
<comment type="caution">
    <text evidence="1">The sequence shown here is derived from an EMBL/GenBank/DDBJ whole genome shotgun (WGS) entry which is preliminary data.</text>
</comment>
<organism evidence="1 2">
    <name type="scientific">Dentiscutata heterogama</name>
    <dbReference type="NCBI Taxonomy" id="1316150"/>
    <lineage>
        <taxon>Eukaryota</taxon>
        <taxon>Fungi</taxon>
        <taxon>Fungi incertae sedis</taxon>
        <taxon>Mucoromycota</taxon>
        <taxon>Glomeromycotina</taxon>
        <taxon>Glomeromycetes</taxon>
        <taxon>Diversisporales</taxon>
        <taxon>Gigasporaceae</taxon>
        <taxon>Dentiscutata</taxon>
    </lineage>
</organism>
<keyword evidence="2" id="KW-1185">Reference proteome</keyword>